<evidence type="ECO:0000313" key="10">
    <source>
        <dbReference type="RefSeq" id="XP_031396837.1"/>
    </source>
</evidence>
<gene>
    <name evidence="10" type="primary">LOC116207861</name>
</gene>
<name>A0A6P8DHP5_PUNGR</name>
<protein>
    <submittedName>
        <fullName evidence="10">Aspartic proteinase-like protein 2</fullName>
    </submittedName>
</protein>
<dbReference type="InterPro" id="IPR001969">
    <property type="entry name" value="Aspartic_peptidase_AS"/>
</dbReference>
<feature type="active site" evidence="6">
    <location>
        <position position="100"/>
    </location>
</feature>
<reference evidence="10" key="2">
    <citation type="submission" date="2025-08" db="UniProtKB">
        <authorList>
            <consortium name="RefSeq"/>
        </authorList>
    </citation>
    <scope>IDENTIFICATION</scope>
    <source>
        <tissue evidence="10">Leaf</tissue>
    </source>
</reference>
<evidence type="ECO:0000313" key="9">
    <source>
        <dbReference type="Proteomes" id="UP000515151"/>
    </source>
</evidence>
<evidence type="ECO:0000256" key="7">
    <source>
        <dbReference type="RuleBase" id="RU000454"/>
    </source>
</evidence>
<dbReference type="PANTHER" id="PTHR13683">
    <property type="entry name" value="ASPARTYL PROTEASES"/>
    <property type="match status" value="1"/>
</dbReference>
<feature type="domain" description="Peptidase A1" evidence="8">
    <location>
        <begin position="82"/>
        <end position="415"/>
    </location>
</feature>
<dbReference type="InterPro" id="IPR034161">
    <property type="entry name" value="Pepsin-like_plant"/>
</dbReference>
<dbReference type="AlphaFoldDB" id="A0A6P8DHP5"/>
<dbReference type="InterPro" id="IPR021109">
    <property type="entry name" value="Peptidase_aspartic_dom_sf"/>
</dbReference>
<feature type="active site" evidence="6">
    <location>
        <position position="298"/>
    </location>
</feature>
<proteinExistence type="inferred from homology"/>
<dbReference type="InterPro" id="IPR032799">
    <property type="entry name" value="TAXi_C"/>
</dbReference>
<dbReference type="InterPro" id="IPR033121">
    <property type="entry name" value="PEPTIDASE_A1"/>
</dbReference>
<dbReference type="GeneID" id="116207861"/>
<dbReference type="Pfam" id="PF14541">
    <property type="entry name" value="TAXi_C"/>
    <property type="match status" value="1"/>
</dbReference>
<keyword evidence="9" id="KW-1185">Reference proteome</keyword>
<reference evidence="9" key="1">
    <citation type="journal article" date="2020" name="Plant Biotechnol. J.">
        <title>The pomegranate (Punica granatum L.) draft genome dissects genetic divergence between soft- and hard-seeded cultivars.</title>
        <authorList>
            <person name="Luo X."/>
            <person name="Li H."/>
            <person name="Wu Z."/>
            <person name="Yao W."/>
            <person name="Zhao P."/>
            <person name="Cao D."/>
            <person name="Yu H."/>
            <person name="Li K."/>
            <person name="Poudel K."/>
            <person name="Zhao D."/>
            <person name="Zhang F."/>
            <person name="Xia X."/>
            <person name="Chen L."/>
            <person name="Wang Q."/>
            <person name="Jing D."/>
            <person name="Cao S."/>
        </authorList>
    </citation>
    <scope>NUCLEOTIDE SEQUENCE [LARGE SCALE GENOMIC DNA]</scope>
    <source>
        <strain evidence="9">cv. Tunisia</strain>
    </source>
</reference>
<accession>A0A6P8DHP5</accession>
<evidence type="ECO:0000256" key="3">
    <source>
        <dbReference type="ARBA" id="ARBA00022750"/>
    </source>
</evidence>
<evidence type="ECO:0000259" key="8">
    <source>
        <dbReference type="PROSITE" id="PS51767"/>
    </source>
</evidence>
<dbReference type="PRINTS" id="PR00792">
    <property type="entry name" value="PEPSIN"/>
</dbReference>
<dbReference type="RefSeq" id="XP_031396837.1">
    <property type="nucleotide sequence ID" value="XM_031540977.1"/>
</dbReference>
<dbReference type="GO" id="GO:0006508">
    <property type="term" value="P:proteolysis"/>
    <property type="evidence" value="ECO:0007669"/>
    <property type="project" value="UniProtKB-KW"/>
</dbReference>
<keyword evidence="3 7" id="KW-0064">Aspartyl protease</keyword>
<organism evidence="9 10">
    <name type="scientific">Punica granatum</name>
    <name type="common">Pomegranate</name>
    <dbReference type="NCBI Taxonomy" id="22663"/>
    <lineage>
        <taxon>Eukaryota</taxon>
        <taxon>Viridiplantae</taxon>
        <taxon>Streptophyta</taxon>
        <taxon>Embryophyta</taxon>
        <taxon>Tracheophyta</taxon>
        <taxon>Spermatophyta</taxon>
        <taxon>Magnoliopsida</taxon>
        <taxon>eudicotyledons</taxon>
        <taxon>Gunneridae</taxon>
        <taxon>Pentapetalae</taxon>
        <taxon>rosids</taxon>
        <taxon>malvids</taxon>
        <taxon>Myrtales</taxon>
        <taxon>Lythraceae</taxon>
        <taxon>Punica</taxon>
    </lineage>
</organism>
<evidence type="ECO:0000256" key="5">
    <source>
        <dbReference type="ARBA" id="ARBA00023180"/>
    </source>
</evidence>
<evidence type="ECO:0000256" key="4">
    <source>
        <dbReference type="ARBA" id="ARBA00022801"/>
    </source>
</evidence>
<dbReference type="Proteomes" id="UP000515151">
    <property type="component" value="Chromosome 5"/>
</dbReference>
<dbReference type="PROSITE" id="PS51767">
    <property type="entry name" value="PEPTIDASE_A1"/>
    <property type="match status" value="1"/>
</dbReference>
<keyword evidence="2 7" id="KW-0645">Protease</keyword>
<dbReference type="InterPro" id="IPR001461">
    <property type="entry name" value="Aspartic_peptidase_A1"/>
</dbReference>
<dbReference type="CDD" id="cd05476">
    <property type="entry name" value="pepsin_A_like_plant"/>
    <property type="match status" value="1"/>
</dbReference>
<dbReference type="InterPro" id="IPR032861">
    <property type="entry name" value="TAXi_N"/>
</dbReference>
<dbReference type="Pfam" id="PF14543">
    <property type="entry name" value="TAXi_N"/>
    <property type="match status" value="1"/>
</dbReference>
<keyword evidence="5" id="KW-0325">Glycoprotein</keyword>
<dbReference type="SUPFAM" id="SSF50630">
    <property type="entry name" value="Acid proteases"/>
    <property type="match status" value="1"/>
</dbReference>
<dbReference type="GO" id="GO:0004190">
    <property type="term" value="F:aspartic-type endopeptidase activity"/>
    <property type="evidence" value="ECO:0007669"/>
    <property type="project" value="UniProtKB-KW"/>
</dbReference>
<sequence length="462" mass="49474">MTTALACAFAAAVLTVVMVVYEVGSSPVVLQLERALPRLNHTLDVAALLAHDLQRSSRLQQSPVPGGVVDFPLHGSIEIGNYYTKVKLGTPPTEFKLLVDTGSTISWVRCSGIGSQGSVLRSSASRALPCSDWRCKSKDKSVGCSGQSDQCGFSIIYGDLSSISGYLVADQIYFDMYTSQTWLPDRTVPIIFGCGTRLSKLFEMDGILAFGPGLWSIITQLSEEGVTPSAFSHCLDGGLEGGGTLVLGEALEPGMVYTPLVPSKPHYNVQLQSIAVNGQMLPIDSKVFDLSQREIIIDSGTTYALLAADALYPLMDAITGTITSTPVTVSGLSCYDQRSYSVSSPLPTVSFNFIGGGSMLLKPEDYLVQLGSLGPASLHCIGFQKAPDGLIVLGELVLKNKIIVYDLGQQRIGWTPYDCSQPMNVSIAPSPPLHHKGEASSSRRLGVCSLVLVYILLYLFDI</sequence>
<evidence type="ECO:0000256" key="6">
    <source>
        <dbReference type="PIRSR" id="PIRSR601461-1"/>
    </source>
</evidence>
<evidence type="ECO:0000256" key="1">
    <source>
        <dbReference type="ARBA" id="ARBA00007447"/>
    </source>
</evidence>
<keyword evidence="4 7" id="KW-0378">Hydrolase</keyword>
<dbReference type="Gene3D" id="2.40.70.10">
    <property type="entry name" value="Acid Proteases"/>
    <property type="match status" value="2"/>
</dbReference>
<dbReference type="PROSITE" id="PS00141">
    <property type="entry name" value="ASP_PROTEASE"/>
    <property type="match status" value="1"/>
</dbReference>
<dbReference type="OrthoDB" id="2747330at2759"/>
<dbReference type="PANTHER" id="PTHR13683:SF875">
    <property type="entry name" value="EUKARYOTIC ASPARTYL PROTEASE FAMILY PROTEIN"/>
    <property type="match status" value="1"/>
</dbReference>
<comment type="similarity">
    <text evidence="1 7">Belongs to the peptidase A1 family.</text>
</comment>
<evidence type="ECO:0000256" key="2">
    <source>
        <dbReference type="ARBA" id="ARBA00022670"/>
    </source>
</evidence>